<sequence length="204" mass="23084">MNKHTQFCTLEFLNTDVLIAILSACNSFSDLASSIRTSPILLHAFRPAKPAVLRHVASNILGPATRDAALLAQTSRFEALTHDDLANKVDAAAQDYEARLRVASAPWLTTIDADTAVALTHVTRLTQFFIDLFCYFRFRYFAQKLDLNQANLPPSQLPLSRIEHNQIAQALLRRQLLVYFKGGRYSRPRDKPRFIRTVFSLLHS</sequence>
<dbReference type="AlphaFoldDB" id="A0A2T3YQS5"/>
<gene>
    <name evidence="1" type="ORF">M441DRAFT_32421</name>
</gene>
<name>A0A2T3YQS5_TRIA4</name>
<dbReference type="EMBL" id="KZ679290">
    <property type="protein sequence ID" value="PTB34876.1"/>
    <property type="molecule type" value="Genomic_DNA"/>
</dbReference>
<dbReference type="Proteomes" id="UP000240493">
    <property type="component" value="Unassembled WGS sequence"/>
</dbReference>
<evidence type="ECO:0000313" key="2">
    <source>
        <dbReference type="Proteomes" id="UP000240493"/>
    </source>
</evidence>
<protein>
    <submittedName>
        <fullName evidence="1">Uncharacterized protein</fullName>
    </submittedName>
</protein>
<organism evidence="1 2">
    <name type="scientific">Trichoderma asperellum (strain ATCC 204424 / CBS 433.97 / NBRC 101777)</name>
    <dbReference type="NCBI Taxonomy" id="1042311"/>
    <lineage>
        <taxon>Eukaryota</taxon>
        <taxon>Fungi</taxon>
        <taxon>Dikarya</taxon>
        <taxon>Ascomycota</taxon>
        <taxon>Pezizomycotina</taxon>
        <taxon>Sordariomycetes</taxon>
        <taxon>Hypocreomycetidae</taxon>
        <taxon>Hypocreales</taxon>
        <taxon>Hypocreaceae</taxon>
        <taxon>Trichoderma</taxon>
    </lineage>
</organism>
<dbReference type="OrthoDB" id="5304511at2759"/>
<proteinExistence type="predicted"/>
<evidence type="ECO:0000313" key="1">
    <source>
        <dbReference type="EMBL" id="PTB34876.1"/>
    </source>
</evidence>
<dbReference type="STRING" id="1042311.A0A2T3YQS5"/>
<keyword evidence="2" id="KW-1185">Reference proteome</keyword>
<reference evidence="1 2" key="1">
    <citation type="submission" date="2016-07" db="EMBL/GenBank/DDBJ databases">
        <title>Multiple horizontal gene transfer events from other fungi enriched the ability of initially mycotrophic Trichoderma (Ascomycota) to feed on dead plant biomass.</title>
        <authorList>
            <consortium name="DOE Joint Genome Institute"/>
            <person name="Aerts A."/>
            <person name="Atanasova L."/>
            <person name="Chenthamara K."/>
            <person name="Zhang J."/>
            <person name="Grujic M."/>
            <person name="Henrissat B."/>
            <person name="Kuo A."/>
            <person name="Salamov A."/>
            <person name="Lipzen A."/>
            <person name="Labutti K."/>
            <person name="Barry K."/>
            <person name="Miao Y."/>
            <person name="Rahimi M.J."/>
            <person name="Shen Q."/>
            <person name="Grigoriev I.V."/>
            <person name="Kubicek C.P."/>
            <person name="Druzhinina I.S."/>
        </authorList>
    </citation>
    <scope>NUCLEOTIDE SEQUENCE [LARGE SCALE GENOMIC DNA]</scope>
    <source>
        <strain evidence="1 2">CBS 433.97</strain>
    </source>
</reference>
<accession>A0A2T3YQS5</accession>